<dbReference type="InterPro" id="IPR036397">
    <property type="entry name" value="RNaseH_sf"/>
</dbReference>
<sequence length="372" mass="41866">MGRKKKYNKVKKEQVLLCWSFPHHGWYKLNVDGSYRSGSGCIAGGGVIRNQEGEWLSGFAANLGTGKVIEAELWALYRGLELAWKSGLAPLEVETDSTTVLKLMHNPVEDISRVAQPRFLPPSVIEYRKIKKLEEVDIHMEDLASVIFTWKVDNFSKLDAVKRYSDVFVIGVFEWRILMYPRGNNVDYLSVYLDVTGSSTLPLGWARHARFSLTIVNQLQSSESLTRDTEHVFNKSDSNSGFTSLIPLTNKAPCYDKVSASQEEPSSEKVCTDSPANPPIVMEHEDVSSTPAGELMVFRGLSVKQKKLLLHCLMKVCSWHPSLIEFQKKRSHMSTDWAFTASAQLLHFLKNTEKVKDMTDDLLAPKTFMGGA</sequence>
<gene>
    <name evidence="3" type="ORF">CURHAP_LOCUS28267</name>
</gene>
<dbReference type="InterPro" id="IPR002083">
    <property type="entry name" value="MATH/TRAF_dom"/>
</dbReference>
<dbReference type="Pfam" id="PF22486">
    <property type="entry name" value="MATH_2"/>
    <property type="match status" value="1"/>
</dbReference>
<accession>A0A6J5US33</accession>
<keyword evidence="1" id="KW-0175">Coiled coil</keyword>
<dbReference type="Pfam" id="PF13456">
    <property type="entry name" value="RVT_3"/>
    <property type="match status" value="1"/>
</dbReference>
<dbReference type="Proteomes" id="UP000507222">
    <property type="component" value="Unassembled WGS sequence"/>
</dbReference>
<dbReference type="InterPro" id="IPR050804">
    <property type="entry name" value="MCC"/>
</dbReference>
<name>A0A6J5US33_PRUAR</name>
<dbReference type="InterPro" id="IPR044730">
    <property type="entry name" value="RNase_H-like_dom_plant"/>
</dbReference>
<dbReference type="InterPro" id="IPR012337">
    <property type="entry name" value="RNaseH-like_sf"/>
</dbReference>
<feature type="domain" description="MATH" evidence="2">
    <location>
        <begin position="145"/>
        <end position="270"/>
    </location>
</feature>
<evidence type="ECO:0000313" key="4">
    <source>
        <dbReference type="Proteomes" id="UP000507222"/>
    </source>
</evidence>
<dbReference type="SMART" id="SM00061">
    <property type="entry name" value="MATH"/>
    <property type="match status" value="1"/>
</dbReference>
<protein>
    <recommendedName>
        <fullName evidence="2">MATH domain-containing protein</fullName>
    </recommendedName>
</protein>
<evidence type="ECO:0000313" key="3">
    <source>
        <dbReference type="EMBL" id="CAB4278055.1"/>
    </source>
</evidence>
<dbReference type="CDD" id="cd06222">
    <property type="entry name" value="RNase_H_like"/>
    <property type="match status" value="1"/>
</dbReference>
<dbReference type="PANTHER" id="PTHR46236:SF35">
    <property type="entry name" value="MATH DOMAIN-CONTAINING PROTEIN"/>
    <property type="match status" value="1"/>
</dbReference>
<dbReference type="GO" id="GO:0004523">
    <property type="term" value="F:RNA-DNA hybrid ribonuclease activity"/>
    <property type="evidence" value="ECO:0007669"/>
    <property type="project" value="InterPro"/>
</dbReference>
<dbReference type="SUPFAM" id="SSF53098">
    <property type="entry name" value="Ribonuclease H-like"/>
    <property type="match status" value="1"/>
</dbReference>
<dbReference type="Gene3D" id="2.60.210.10">
    <property type="entry name" value="Apoptosis, Tumor Necrosis Factor Receptor Associated Protein 2, Chain A"/>
    <property type="match status" value="1"/>
</dbReference>
<evidence type="ECO:0000259" key="2">
    <source>
        <dbReference type="PROSITE" id="PS50144"/>
    </source>
</evidence>
<reference evidence="3 4" key="1">
    <citation type="submission" date="2020-05" db="EMBL/GenBank/DDBJ databases">
        <authorList>
            <person name="Campoy J."/>
            <person name="Schneeberger K."/>
            <person name="Spophaly S."/>
        </authorList>
    </citation>
    <scope>NUCLEOTIDE SEQUENCE [LARGE SCALE GENOMIC DNA]</scope>
    <source>
        <strain evidence="3">PruArmRojPasFocal</strain>
    </source>
</reference>
<dbReference type="CDD" id="cd00121">
    <property type="entry name" value="MATH"/>
    <property type="match status" value="1"/>
</dbReference>
<dbReference type="PANTHER" id="PTHR46236">
    <property type="entry name" value="TRAF-LIKE SUPERFAMILY PROTEIN"/>
    <property type="match status" value="1"/>
</dbReference>
<proteinExistence type="predicted"/>
<dbReference type="Gene3D" id="3.30.420.10">
    <property type="entry name" value="Ribonuclease H-like superfamily/Ribonuclease H"/>
    <property type="match status" value="1"/>
</dbReference>
<evidence type="ECO:0000256" key="1">
    <source>
        <dbReference type="ARBA" id="ARBA00023054"/>
    </source>
</evidence>
<dbReference type="SUPFAM" id="SSF49599">
    <property type="entry name" value="TRAF domain-like"/>
    <property type="match status" value="1"/>
</dbReference>
<dbReference type="EMBL" id="CAEKDK010000004">
    <property type="protein sequence ID" value="CAB4278055.1"/>
    <property type="molecule type" value="Genomic_DNA"/>
</dbReference>
<organism evidence="3 4">
    <name type="scientific">Prunus armeniaca</name>
    <name type="common">Apricot</name>
    <name type="synonym">Armeniaca vulgaris</name>
    <dbReference type="NCBI Taxonomy" id="36596"/>
    <lineage>
        <taxon>Eukaryota</taxon>
        <taxon>Viridiplantae</taxon>
        <taxon>Streptophyta</taxon>
        <taxon>Embryophyta</taxon>
        <taxon>Tracheophyta</taxon>
        <taxon>Spermatophyta</taxon>
        <taxon>Magnoliopsida</taxon>
        <taxon>eudicotyledons</taxon>
        <taxon>Gunneridae</taxon>
        <taxon>Pentapetalae</taxon>
        <taxon>rosids</taxon>
        <taxon>fabids</taxon>
        <taxon>Rosales</taxon>
        <taxon>Rosaceae</taxon>
        <taxon>Amygdaloideae</taxon>
        <taxon>Amygdaleae</taxon>
        <taxon>Prunus</taxon>
    </lineage>
</organism>
<dbReference type="GO" id="GO:0003676">
    <property type="term" value="F:nucleic acid binding"/>
    <property type="evidence" value="ECO:0007669"/>
    <property type="project" value="InterPro"/>
</dbReference>
<dbReference type="InterPro" id="IPR002156">
    <property type="entry name" value="RNaseH_domain"/>
</dbReference>
<dbReference type="PROSITE" id="PS50144">
    <property type="entry name" value="MATH"/>
    <property type="match status" value="1"/>
</dbReference>
<dbReference type="AlphaFoldDB" id="A0A6J5US33"/>
<dbReference type="InterPro" id="IPR008974">
    <property type="entry name" value="TRAF-like"/>
</dbReference>